<name>A0A2A4FRY2_9SPHN</name>
<evidence type="ECO:0000313" key="3">
    <source>
        <dbReference type="Proteomes" id="UP000218934"/>
    </source>
</evidence>
<reference evidence="2 3" key="1">
    <citation type="submission" date="2017-09" db="EMBL/GenBank/DDBJ databases">
        <title>The Catabolism of 3,6-Dichlorosalicylic acid is Initiated by the Cytochrome P450 Monooxygenase DsmABC in Rhizorhabdus dicambivorans Ndbn-20.</title>
        <authorList>
            <person name="Na L."/>
        </authorList>
    </citation>
    <scope>NUCLEOTIDE SEQUENCE [LARGE SCALE GENOMIC DNA]</scope>
    <source>
        <strain evidence="2 3">Ndbn-20m</strain>
    </source>
</reference>
<dbReference type="EMBL" id="NWUF01000018">
    <property type="protein sequence ID" value="PCE41173.1"/>
    <property type="molecule type" value="Genomic_DNA"/>
</dbReference>
<keyword evidence="3" id="KW-1185">Reference proteome</keyword>
<sequence>MPIYRNVIADGFGARQRQSDSALSASQVEADQTAPGSSAVNPDAPVAKIVAADPQNPAAAIGQNPVDRAAFKRPWSDESVDRS</sequence>
<evidence type="ECO:0000313" key="2">
    <source>
        <dbReference type="EMBL" id="PCE41173.1"/>
    </source>
</evidence>
<proteinExistence type="predicted"/>
<dbReference type="Proteomes" id="UP000218934">
    <property type="component" value="Unassembled WGS sequence"/>
</dbReference>
<feature type="region of interest" description="Disordered" evidence="1">
    <location>
        <begin position="15"/>
        <end position="42"/>
    </location>
</feature>
<evidence type="ECO:0000256" key="1">
    <source>
        <dbReference type="SAM" id="MobiDB-lite"/>
    </source>
</evidence>
<dbReference type="KEGG" id="rdi:CMV14_16185"/>
<gene>
    <name evidence="2" type="ORF">COO09_16875</name>
</gene>
<dbReference type="AlphaFoldDB" id="A0A2A4FRY2"/>
<protein>
    <submittedName>
        <fullName evidence="2">Uncharacterized protein</fullName>
    </submittedName>
</protein>
<organism evidence="2 3">
    <name type="scientific">Rhizorhabdus dicambivorans</name>
    <dbReference type="NCBI Taxonomy" id="1850238"/>
    <lineage>
        <taxon>Bacteria</taxon>
        <taxon>Pseudomonadati</taxon>
        <taxon>Pseudomonadota</taxon>
        <taxon>Alphaproteobacteria</taxon>
        <taxon>Sphingomonadales</taxon>
        <taxon>Sphingomonadaceae</taxon>
        <taxon>Rhizorhabdus</taxon>
    </lineage>
</organism>
<comment type="caution">
    <text evidence="2">The sequence shown here is derived from an EMBL/GenBank/DDBJ whole genome shotgun (WGS) entry which is preliminary data.</text>
</comment>
<accession>A0A2A4FRY2</accession>
<feature type="compositionally biased region" description="Polar residues" evidence="1">
    <location>
        <begin position="19"/>
        <end position="40"/>
    </location>
</feature>